<keyword evidence="4" id="KW-0720">Serine protease</keyword>
<evidence type="ECO:0000256" key="2">
    <source>
        <dbReference type="ARBA" id="ARBA00022670"/>
    </source>
</evidence>
<name>W5VH67_9DINO</name>
<dbReference type="GO" id="GO:0006508">
    <property type="term" value="P:proteolysis"/>
    <property type="evidence" value="ECO:0007669"/>
    <property type="project" value="UniProtKB-KW"/>
</dbReference>
<dbReference type="InterPro" id="IPR036034">
    <property type="entry name" value="PDZ_sf"/>
</dbReference>
<dbReference type="AlphaFoldDB" id="W5VH67"/>
<feature type="region of interest" description="Disordered" evidence="5">
    <location>
        <begin position="1"/>
        <end position="25"/>
    </location>
</feature>
<evidence type="ECO:0000259" key="6">
    <source>
        <dbReference type="Pfam" id="PF17815"/>
    </source>
</evidence>
<dbReference type="InterPro" id="IPR043504">
    <property type="entry name" value="Peptidase_S1_PA_chymotrypsin"/>
</dbReference>
<evidence type="ECO:0000256" key="1">
    <source>
        <dbReference type="ARBA" id="ARBA00010541"/>
    </source>
</evidence>
<reference evidence="7" key="1">
    <citation type="journal article" date="2014" name="Eukaryot. Cell">
        <title>Endosymbiotic gene transfer in tertiary plastid-containing dinoflagellates.</title>
        <authorList>
            <person name="Burki F."/>
            <person name="Imanian B."/>
            <person name="Hehenberger E."/>
            <person name="Hirakawa Y."/>
            <person name="Maruyama S."/>
            <person name="Keeling P.J."/>
        </authorList>
    </citation>
    <scope>NUCLEOTIDE SEQUENCE</scope>
</reference>
<dbReference type="Pfam" id="PF13365">
    <property type="entry name" value="Trypsin_2"/>
    <property type="match status" value="1"/>
</dbReference>
<dbReference type="PRINTS" id="PR00834">
    <property type="entry name" value="PROTEASES2C"/>
</dbReference>
<dbReference type="InterPro" id="IPR009003">
    <property type="entry name" value="Peptidase_S1_PA"/>
</dbReference>
<dbReference type="InterPro" id="IPR041517">
    <property type="entry name" value="DEGP_PDZ"/>
</dbReference>
<proteinExistence type="evidence at transcript level"/>
<sequence>MAESDSGPEETTDVPEATPRLAKRRRTGPIAVPVELADARGVSAGTGSVCKLFVKRVRCNFADPWRKHGQQSSTGTGFLVRGRWIVTNAHVVHRAVSVLVRATTGPPVKYEARVLSMGLPCDLAVLEVPDSRFWEGKDSLDLTGDLPRLDDSVTCIGFPMGGENICVTRGVVSRIDINNDGLLRIQIDAAINPGNSGGPVLGAQGCVVGVAASYLKNSSNIGYIIPTAVLEQFLACVDGPSPYLGIASLGIGRVQTLESPALRRNLRLPDGFTGGVRVAAVWPLGSSADKLRVDDVLVSIQGVEIGQDGTVPLRDNERIHFMHQITQHTAGRDSVSVRVRRSGVEDELIIPLQPDRWLMPRIDGYDAAPEYVIVGGLVFVPLSWPWGEVRNDKKATALWTQMCYSPLPEVGRQVVVLSKVLAHSCNLGFHALSSVALHSFRGEPVKNLAHLARAVAECEAEEYVFEFSRTAGEGRDLVVLSQNGYG</sequence>
<dbReference type="GO" id="GO:0004252">
    <property type="term" value="F:serine-type endopeptidase activity"/>
    <property type="evidence" value="ECO:0007669"/>
    <property type="project" value="InterPro"/>
</dbReference>
<dbReference type="EMBL" id="KC878019">
    <property type="protein sequence ID" value="AHH80643.1"/>
    <property type="molecule type" value="mRNA"/>
</dbReference>
<feature type="domain" description="Protease Do-like PDZ" evidence="6">
    <location>
        <begin position="363"/>
        <end position="469"/>
    </location>
</feature>
<evidence type="ECO:0000313" key="7">
    <source>
        <dbReference type="EMBL" id="AHH80643.1"/>
    </source>
</evidence>
<evidence type="ECO:0000256" key="5">
    <source>
        <dbReference type="SAM" id="MobiDB-lite"/>
    </source>
</evidence>
<evidence type="ECO:0000256" key="4">
    <source>
        <dbReference type="ARBA" id="ARBA00022825"/>
    </source>
</evidence>
<dbReference type="InterPro" id="IPR046449">
    <property type="entry name" value="DEGP_PDZ_sf"/>
</dbReference>
<dbReference type="InterPro" id="IPR001940">
    <property type="entry name" value="Peptidase_S1C"/>
</dbReference>
<feature type="compositionally biased region" description="Acidic residues" evidence="5">
    <location>
        <begin position="1"/>
        <end position="13"/>
    </location>
</feature>
<keyword evidence="2 7" id="KW-0645">Protease</keyword>
<accession>W5VH67</accession>
<dbReference type="SUPFAM" id="SSF50494">
    <property type="entry name" value="Trypsin-like serine proteases"/>
    <property type="match status" value="1"/>
</dbReference>
<dbReference type="PANTHER" id="PTHR45980:SF9">
    <property type="entry name" value="PROTEASE DO-LIKE 10, MITOCHONDRIAL-RELATED"/>
    <property type="match status" value="1"/>
</dbReference>
<dbReference type="Gene3D" id="3.20.190.20">
    <property type="match status" value="1"/>
</dbReference>
<keyword evidence="3" id="KW-0378">Hydrolase</keyword>
<feature type="non-terminal residue" evidence="7">
    <location>
        <position position="486"/>
    </location>
</feature>
<dbReference type="PANTHER" id="PTHR45980">
    <property type="match status" value="1"/>
</dbReference>
<dbReference type="Pfam" id="PF17815">
    <property type="entry name" value="PDZ_3"/>
    <property type="match status" value="1"/>
</dbReference>
<comment type="similarity">
    <text evidence="1">Belongs to the peptidase S1C family.</text>
</comment>
<dbReference type="Gene3D" id="2.30.42.10">
    <property type="match status" value="1"/>
</dbReference>
<dbReference type="Gene3D" id="2.40.10.10">
    <property type="entry name" value="Trypsin-like serine proteases"/>
    <property type="match status" value="2"/>
</dbReference>
<evidence type="ECO:0000256" key="3">
    <source>
        <dbReference type="ARBA" id="ARBA00022801"/>
    </source>
</evidence>
<protein>
    <submittedName>
        <fullName evidence="7">Protease Do-like 2</fullName>
    </submittedName>
</protein>
<organism evidence="7">
    <name type="scientific">Durinskia baltica</name>
    <dbReference type="NCBI Taxonomy" id="59809"/>
    <lineage>
        <taxon>Eukaryota</taxon>
        <taxon>Sar</taxon>
        <taxon>Alveolata</taxon>
        <taxon>Dinophyceae</taxon>
        <taxon>Peridiniales</taxon>
        <taxon>Kryptoperidiniaceae</taxon>
        <taxon>Durinskia</taxon>
    </lineage>
</organism>